<comment type="caution">
    <text evidence="3">The sequence shown here is derived from an EMBL/GenBank/DDBJ whole genome shotgun (WGS) entry which is preliminary data.</text>
</comment>
<dbReference type="Pfam" id="PF00497">
    <property type="entry name" value="SBP_bac_3"/>
    <property type="match status" value="1"/>
</dbReference>
<evidence type="ECO:0000313" key="3">
    <source>
        <dbReference type="EMBL" id="MBC3809965.1"/>
    </source>
</evidence>
<keyword evidence="4" id="KW-1185">Reference proteome</keyword>
<feature type="domain" description="Solute-binding protein family 3/N-terminal" evidence="2">
    <location>
        <begin position="29"/>
        <end position="252"/>
    </location>
</feature>
<dbReference type="Proteomes" id="UP000637632">
    <property type="component" value="Unassembled WGS sequence"/>
</dbReference>
<name>A0ABR6XBM9_9BURK</name>
<dbReference type="EMBL" id="JACOFT010000001">
    <property type="protein sequence ID" value="MBC3809965.1"/>
    <property type="molecule type" value="Genomic_DNA"/>
</dbReference>
<sequence>MPRFAFSLLSDCLLFCACSLAPATVCASQLSVVTESLPPLNFEEHGSVTGYSTEIVQAVLQEAKLAAPIELIPWARAYQRALQQPNTLIYSMTRTPERDAQFEWIGVLSNRQIYLYKLKSRTDIQIKTLTDAGAYKTGLVREMASAKDFMRKGQFPDYVVDYAPTDESNMKKFLMGRVDLAIFQNWSAAFLMKSQNRTMDELEPLLLLDGSSNYYLAMSKNSDPALVKKLRKAFEKVQQSGLFDKLRLKYLR</sequence>
<organism evidence="3 4">
    <name type="scientific">Undibacterium aquatile</name>
    <dbReference type="NCBI Taxonomy" id="1537398"/>
    <lineage>
        <taxon>Bacteria</taxon>
        <taxon>Pseudomonadati</taxon>
        <taxon>Pseudomonadota</taxon>
        <taxon>Betaproteobacteria</taxon>
        <taxon>Burkholderiales</taxon>
        <taxon>Oxalobacteraceae</taxon>
        <taxon>Undibacterium</taxon>
    </lineage>
</organism>
<protein>
    <submittedName>
        <fullName evidence="3">Transporter substrate-binding domain-containing protein</fullName>
    </submittedName>
</protein>
<dbReference type="RefSeq" id="WP_190476643.1">
    <property type="nucleotide sequence ID" value="NZ_JACOFT010000001.1"/>
</dbReference>
<feature type="chain" id="PRO_5045635579" evidence="1">
    <location>
        <begin position="28"/>
        <end position="252"/>
    </location>
</feature>
<accession>A0ABR6XBM9</accession>
<gene>
    <name evidence="3" type="ORF">H8K26_00800</name>
</gene>
<keyword evidence="1" id="KW-0732">Signal</keyword>
<reference evidence="3 4" key="1">
    <citation type="submission" date="2020-08" db="EMBL/GenBank/DDBJ databases">
        <title>Novel species isolated from subtropical streams in China.</title>
        <authorList>
            <person name="Lu H."/>
        </authorList>
    </citation>
    <scope>NUCLEOTIDE SEQUENCE [LARGE SCALE GENOMIC DNA]</scope>
    <source>
        <strain evidence="3 4">CCTCC AB 2015119</strain>
    </source>
</reference>
<dbReference type="SUPFAM" id="SSF53850">
    <property type="entry name" value="Periplasmic binding protein-like II"/>
    <property type="match status" value="1"/>
</dbReference>
<evidence type="ECO:0000259" key="2">
    <source>
        <dbReference type="SMART" id="SM00062"/>
    </source>
</evidence>
<evidence type="ECO:0000313" key="4">
    <source>
        <dbReference type="Proteomes" id="UP000637632"/>
    </source>
</evidence>
<dbReference type="PANTHER" id="PTHR38834:SF3">
    <property type="entry name" value="SOLUTE-BINDING PROTEIN FAMILY 3_N-TERMINAL DOMAIN-CONTAINING PROTEIN"/>
    <property type="match status" value="1"/>
</dbReference>
<feature type="signal peptide" evidence="1">
    <location>
        <begin position="1"/>
        <end position="27"/>
    </location>
</feature>
<proteinExistence type="predicted"/>
<evidence type="ECO:0000256" key="1">
    <source>
        <dbReference type="SAM" id="SignalP"/>
    </source>
</evidence>
<dbReference type="PANTHER" id="PTHR38834">
    <property type="entry name" value="PERIPLASMIC SUBSTRATE BINDING PROTEIN FAMILY 3"/>
    <property type="match status" value="1"/>
</dbReference>
<dbReference type="SMART" id="SM00062">
    <property type="entry name" value="PBPb"/>
    <property type="match status" value="1"/>
</dbReference>
<dbReference type="InterPro" id="IPR001638">
    <property type="entry name" value="Solute-binding_3/MltF_N"/>
</dbReference>
<dbReference type="Gene3D" id="3.40.190.10">
    <property type="entry name" value="Periplasmic binding protein-like II"/>
    <property type="match status" value="2"/>
</dbReference>